<sequence>MFHCTQDKQEVRDEVFELLSHHEFRIDVTILEKSKAQPQTRTTNDRFYKYAWFYHLKTIGPALMYGHDEAMISAAAIGTKKGQAVYTSAVNDVMQQTIRGKTWETSFPPSQADPCLQIADYCAWAIQRKWERDDTRSYDIIENKVRREYDLFARGTHHYY</sequence>
<dbReference type="EMBL" id="BMYV01000001">
    <property type="protein sequence ID" value="GGX57408.1"/>
    <property type="molecule type" value="Genomic_DNA"/>
</dbReference>
<evidence type="ECO:0000313" key="1">
    <source>
        <dbReference type="EMBL" id="GGX57408.1"/>
    </source>
</evidence>
<accession>A0A918KB66</accession>
<organism evidence="1 2">
    <name type="scientific">Litorimonas cladophorae</name>
    <dbReference type="NCBI Taxonomy" id="1220491"/>
    <lineage>
        <taxon>Bacteria</taxon>
        <taxon>Pseudomonadati</taxon>
        <taxon>Pseudomonadota</taxon>
        <taxon>Alphaproteobacteria</taxon>
        <taxon>Maricaulales</taxon>
        <taxon>Robiginitomaculaceae</taxon>
    </lineage>
</organism>
<protein>
    <submittedName>
        <fullName evidence="1">Uncharacterized protein</fullName>
    </submittedName>
</protein>
<name>A0A918KB66_9PROT</name>
<dbReference type="Proteomes" id="UP000600865">
    <property type="component" value="Unassembled WGS sequence"/>
</dbReference>
<gene>
    <name evidence="1" type="ORF">GCM10011309_02980</name>
</gene>
<evidence type="ECO:0000313" key="2">
    <source>
        <dbReference type="Proteomes" id="UP000600865"/>
    </source>
</evidence>
<dbReference type="AlphaFoldDB" id="A0A918KB66"/>
<keyword evidence="2" id="KW-1185">Reference proteome</keyword>
<proteinExistence type="predicted"/>
<reference evidence="1 2" key="1">
    <citation type="journal article" date="2014" name="Int. J. Syst. Evol. Microbiol.">
        <title>Complete genome sequence of Corynebacterium casei LMG S-19264T (=DSM 44701T), isolated from a smear-ripened cheese.</title>
        <authorList>
            <consortium name="US DOE Joint Genome Institute (JGI-PGF)"/>
            <person name="Walter F."/>
            <person name="Albersmeier A."/>
            <person name="Kalinowski J."/>
            <person name="Ruckert C."/>
        </authorList>
    </citation>
    <scope>NUCLEOTIDE SEQUENCE [LARGE SCALE GENOMIC DNA]</scope>
    <source>
        <strain evidence="1 2">KCTC 23968</strain>
    </source>
</reference>
<comment type="caution">
    <text evidence="1">The sequence shown here is derived from an EMBL/GenBank/DDBJ whole genome shotgun (WGS) entry which is preliminary data.</text>
</comment>